<dbReference type="AlphaFoldDB" id="A0A7C9RBX5"/>
<dbReference type="InterPro" id="IPR001387">
    <property type="entry name" value="Cro/C1-type_HTH"/>
</dbReference>
<dbReference type="GO" id="GO:0003677">
    <property type="term" value="F:DNA binding"/>
    <property type="evidence" value="ECO:0007669"/>
    <property type="project" value="InterPro"/>
</dbReference>
<evidence type="ECO:0000259" key="1">
    <source>
        <dbReference type="PROSITE" id="PS50943"/>
    </source>
</evidence>
<sequence>MTADDFKEWRRAMGYSREEAAYALGLSKPTIENYESGRRRGSNRPVVIPKYRGTWEATRQRTRLSEHRTVLK</sequence>
<dbReference type="CDD" id="cd00093">
    <property type="entry name" value="HTH_XRE"/>
    <property type="match status" value="1"/>
</dbReference>
<accession>A0A7C9RBX5</accession>
<comment type="caution">
    <text evidence="2">The sequence shown here is derived from an EMBL/GenBank/DDBJ whole genome shotgun (WGS) entry which is preliminary data.</text>
</comment>
<name>A0A7C9RBX5_9HYPH</name>
<evidence type="ECO:0000313" key="3">
    <source>
        <dbReference type="Proteomes" id="UP000481252"/>
    </source>
</evidence>
<organism evidence="2 3">
    <name type="scientific">Mesorhizobium zhangyense</name>
    <dbReference type="NCBI Taxonomy" id="1776730"/>
    <lineage>
        <taxon>Bacteria</taxon>
        <taxon>Pseudomonadati</taxon>
        <taxon>Pseudomonadota</taxon>
        <taxon>Alphaproteobacteria</taxon>
        <taxon>Hyphomicrobiales</taxon>
        <taxon>Phyllobacteriaceae</taxon>
        <taxon>Mesorhizobium</taxon>
    </lineage>
</organism>
<proteinExistence type="predicted"/>
<dbReference type="InterPro" id="IPR010982">
    <property type="entry name" value="Lambda_DNA-bd_dom_sf"/>
</dbReference>
<dbReference type="SUPFAM" id="SSF47413">
    <property type="entry name" value="lambda repressor-like DNA-binding domains"/>
    <property type="match status" value="1"/>
</dbReference>
<reference evidence="2 3" key="1">
    <citation type="submission" date="2020-02" db="EMBL/GenBank/DDBJ databases">
        <title>Genome sequence of the type strain CGMCC 1.15528 of Mesorhizobium zhangyense.</title>
        <authorList>
            <person name="Gao J."/>
            <person name="Sun J."/>
        </authorList>
    </citation>
    <scope>NUCLEOTIDE SEQUENCE [LARGE SCALE GENOMIC DNA]</scope>
    <source>
        <strain evidence="2 3">CGMCC 1.15528</strain>
    </source>
</reference>
<protein>
    <submittedName>
        <fullName evidence="2">Helix-turn-helix transcriptional regulator</fullName>
    </submittedName>
</protein>
<dbReference type="Proteomes" id="UP000481252">
    <property type="component" value="Unassembled WGS sequence"/>
</dbReference>
<dbReference type="PROSITE" id="PS50943">
    <property type="entry name" value="HTH_CROC1"/>
    <property type="match status" value="1"/>
</dbReference>
<dbReference type="Gene3D" id="1.10.260.40">
    <property type="entry name" value="lambda repressor-like DNA-binding domains"/>
    <property type="match status" value="1"/>
</dbReference>
<dbReference type="RefSeq" id="WP_165121429.1">
    <property type="nucleotide sequence ID" value="NZ_JAAKZG010000024.1"/>
</dbReference>
<keyword evidence="3" id="KW-1185">Reference proteome</keyword>
<feature type="domain" description="HTH cro/C1-type" evidence="1">
    <location>
        <begin position="6"/>
        <end position="42"/>
    </location>
</feature>
<dbReference type="EMBL" id="JAAKZG010000024">
    <property type="protein sequence ID" value="NGN45056.1"/>
    <property type="molecule type" value="Genomic_DNA"/>
</dbReference>
<evidence type="ECO:0000313" key="2">
    <source>
        <dbReference type="EMBL" id="NGN45056.1"/>
    </source>
</evidence>
<gene>
    <name evidence="2" type="ORF">G6N74_28780</name>
</gene>
<dbReference type="Pfam" id="PF13560">
    <property type="entry name" value="HTH_31"/>
    <property type="match status" value="1"/>
</dbReference>